<name>A0A1J1LQC4_9CYAN</name>
<dbReference type="EMBL" id="CZDF01000172">
    <property type="protein sequence ID" value="CUR34723.1"/>
    <property type="molecule type" value="Genomic_DNA"/>
</dbReference>
<dbReference type="GO" id="GO:0003677">
    <property type="term" value="F:DNA binding"/>
    <property type="evidence" value="ECO:0007669"/>
    <property type="project" value="InterPro"/>
</dbReference>
<gene>
    <name evidence="2" type="ORF">PL9214650162</name>
</gene>
<evidence type="ECO:0000313" key="2">
    <source>
        <dbReference type="EMBL" id="CUR34723.1"/>
    </source>
</evidence>
<keyword evidence="3" id="KW-1185">Reference proteome</keyword>
<organism evidence="2 3">
    <name type="scientific">Planktothrix tepida PCC 9214</name>
    <dbReference type="NCBI Taxonomy" id="671072"/>
    <lineage>
        <taxon>Bacteria</taxon>
        <taxon>Bacillati</taxon>
        <taxon>Cyanobacteriota</taxon>
        <taxon>Cyanophyceae</taxon>
        <taxon>Oscillatoriophycideae</taxon>
        <taxon>Oscillatoriales</taxon>
        <taxon>Microcoleaceae</taxon>
        <taxon>Planktothrix</taxon>
    </lineage>
</organism>
<protein>
    <recommendedName>
        <fullName evidence="1">Transposase IS4-like domain-containing protein</fullName>
    </recommendedName>
</protein>
<dbReference type="OrthoDB" id="530212at2"/>
<dbReference type="InterPro" id="IPR002559">
    <property type="entry name" value="Transposase_11"/>
</dbReference>
<dbReference type="InterPro" id="IPR012337">
    <property type="entry name" value="RNaseH-like_sf"/>
</dbReference>
<proteinExistence type="predicted"/>
<reference evidence="3" key="1">
    <citation type="submission" date="2015-10" db="EMBL/GenBank/DDBJ databases">
        <authorList>
            <person name="Regsiter A."/>
            <person name="william w."/>
        </authorList>
    </citation>
    <scope>NUCLEOTIDE SEQUENCE [LARGE SCALE GENOMIC DNA]</scope>
</reference>
<evidence type="ECO:0000313" key="3">
    <source>
        <dbReference type="Proteomes" id="UP000184315"/>
    </source>
</evidence>
<dbReference type="Proteomes" id="UP000184315">
    <property type="component" value="Unassembled WGS sequence"/>
</dbReference>
<dbReference type="STRING" id="671072.PL9214650162"/>
<dbReference type="GO" id="GO:0004803">
    <property type="term" value="F:transposase activity"/>
    <property type="evidence" value="ECO:0007669"/>
    <property type="project" value="InterPro"/>
</dbReference>
<dbReference type="SUPFAM" id="SSF53098">
    <property type="entry name" value="Ribonuclease H-like"/>
    <property type="match status" value="1"/>
</dbReference>
<dbReference type="Pfam" id="PF01609">
    <property type="entry name" value="DDE_Tnp_1"/>
    <property type="match status" value="1"/>
</dbReference>
<dbReference type="GO" id="GO:0006313">
    <property type="term" value="P:DNA transposition"/>
    <property type="evidence" value="ECO:0007669"/>
    <property type="project" value="InterPro"/>
</dbReference>
<feature type="domain" description="Transposase IS4-like" evidence="1">
    <location>
        <begin position="21"/>
        <end position="189"/>
    </location>
</feature>
<dbReference type="AlphaFoldDB" id="A0A1J1LQC4"/>
<sequence>MTRIDDYIQHLKNTRDFLPDSVRYLVADGYYYRSKFWESVQDLNLQLIGKLRTDANLRYLYTGEQKKRGAPRKYDGKVDLNDLSRLTFVNQIEPQIFLYTQVVWSCCLKCPIRLVYLRDTRSKKTKIALLFSTDIHLNAEQIFEYYQARFQIEFIFRDAKQFTGLSDCQSPHPQRLANHFNASLTALNLAKYQS</sequence>
<evidence type="ECO:0000259" key="1">
    <source>
        <dbReference type="Pfam" id="PF01609"/>
    </source>
</evidence>
<accession>A0A1J1LQC4</accession>